<feature type="signal peptide" evidence="1">
    <location>
        <begin position="1"/>
        <end position="26"/>
    </location>
</feature>
<organism evidence="2 3">
    <name type="scientific">Thiosulfatimonas sediminis</name>
    <dbReference type="NCBI Taxonomy" id="2675054"/>
    <lineage>
        <taxon>Bacteria</taxon>
        <taxon>Pseudomonadati</taxon>
        <taxon>Pseudomonadota</taxon>
        <taxon>Gammaproteobacteria</taxon>
        <taxon>Thiotrichales</taxon>
        <taxon>Piscirickettsiaceae</taxon>
        <taxon>Thiosulfatimonas</taxon>
    </lineage>
</organism>
<dbReference type="Pfam" id="PF09839">
    <property type="entry name" value="DUF2066"/>
    <property type="match status" value="1"/>
</dbReference>
<sequence>MRTFQQLLLASVFILPSVINVQSAYAEGAPLKPAVVAPNPPMLSAEPITSLPIVISETDLPPPVQMTQITSKNLYQVELAHDSQRGNAVLSDPELNALSAQAIRQLLLRLTGKKALLASPRAAILLANPRNLLKTYDYVPIVQEGVQVGRKLRLTFDEIAVKSALAQAQIKIWPLNLRPKLLLMGTLVENNSVTKLNKEALQYRVDVNLLEQFAQLALPAMVPVDATTWVYPMNPANNIGPLQDVMVQTSQDKLLSYKLNHRVDDFELSWYLFAQNGTVLAKGKANSTERNVLFNDMVNLVLARLVELNRDLLEVNDQVVINLTNIRDLQAIGQATQQLEQTIPTLTDLRLVTVEQQLAQLQIAFRGDYANLMAWLASLPQFEILRSSEMLRQVDAKFTYIEPPSRGE</sequence>
<dbReference type="AlphaFoldDB" id="A0A6F8PVS9"/>
<name>A0A6F8PVS9_9GAMM</name>
<evidence type="ECO:0000313" key="2">
    <source>
        <dbReference type="EMBL" id="BBP46219.1"/>
    </source>
</evidence>
<keyword evidence="3" id="KW-1185">Reference proteome</keyword>
<dbReference type="Proteomes" id="UP000501726">
    <property type="component" value="Chromosome"/>
</dbReference>
<keyword evidence="1" id="KW-0732">Signal</keyword>
<reference evidence="3" key="1">
    <citation type="submission" date="2019-11" db="EMBL/GenBank/DDBJ databases">
        <title>Isolation and characterization of two novel species in the genus Thiomicrorhabdus.</title>
        <authorList>
            <person name="Mochizuki J."/>
            <person name="Kojima H."/>
            <person name="Fukui M."/>
        </authorList>
    </citation>
    <scope>NUCLEOTIDE SEQUENCE [LARGE SCALE GENOMIC DNA]</scope>
    <source>
        <strain evidence="3">aks77</strain>
    </source>
</reference>
<dbReference type="RefSeq" id="WP_173272607.1">
    <property type="nucleotide sequence ID" value="NZ_AP021889.1"/>
</dbReference>
<dbReference type="KEGG" id="tse:THMIRHAS_15920"/>
<accession>A0A6F8PVS9</accession>
<evidence type="ECO:0000313" key="3">
    <source>
        <dbReference type="Proteomes" id="UP000501726"/>
    </source>
</evidence>
<protein>
    <submittedName>
        <fullName evidence="2">Uncharacterized protein</fullName>
    </submittedName>
</protein>
<dbReference type="InterPro" id="IPR018642">
    <property type="entry name" value="DUF2066"/>
</dbReference>
<proteinExistence type="predicted"/>
<gene>
    <name evidence="2" type="ORF">THMIRHAS_15920</name>
</gene>
<evidence type="ECO:0000256" key="1">
    <source>
        <dbReference type="SAM" id="SignalP"/>
    </source>
</evidence>
<feature type="chain" id="PRO_5026144715" evidence="1">
    <location>
        <begin position="27"/>
        <end position="408"/>
    </location>
</feature>
<dbReference type="EMBL" id="AP021889">
    <property type="protein sequence ID" value="BBP46219.1"/>
    <property type="molecule type" value="Genomic_DNA"/>
</dbReference>